<dbReference type="AlphaFoldDB" id="A0A931F6K1"/>
<feature type="coiled-coil region" evidence="1">
    <location>
        <begin position="1"/>
        <end position="28"/>
    </location>
</feature>
<dbReference type="Proteomes" id="UP000605361">
    <property type="component" value="Unassembled WGS sequence"/>
</dbReference>
<reference evidence="2" key="1">
    <citation type="submission" date="2020-11" db="EMBL/GenBank/DDBJ databases">
        <title>Whole-genome analyses of Nonomuraea sp. K274.</title>
        <authorList>
            <person name="Veyisoglu A."/>
        </authorList>
    </citation>
    <scope>NUCLEOTIDE SEQUENCE</scope>
    <source>
        <strain evidence="2">K274</strain>
    </source>
</reference>
<dbReference type="RefSeq" id="WP_195902110.1">
    <property type="nucleotide sequence ID" value="NZ_JADOGI010000266.1"/>
</dbReference>
<keyword evidence="1" id="KW-0175">Coiled coil</keyword>
<comment type="caution">
    <text evidence="2">The sequence shown here is derived from an EMBL/GenBank/DDBJ whole genome shotgun (WGS) entry which is preliminary data.</text>
</comment>
<gene>
    <name evidence="2" type="ORF">ITP53_47725</name>
</gene>
<keyword evidence="3" id="KW-1185">Reference proteome</keyword>
<evidence type="ECO:0000313" key="3">
    <source>
        <dbReference type="Proteomes" id="UP000605361"/>
    </source>
</evidence>
<accession>A0A931F6K1</accession>
<sequence length="83" mass="9317">MMATQEQIEAARRTIERLQHEHADDVRKLIALLESGAMKGKAADKLIKDCQAWEAAYKRVFRDREIFYGSIGILARAATGLAV</sequence>
<organism evidence="2 3">
    <name type="scientific">Nonomuraea cypriaca</name>
    <dbReference type="NCBI Taxonomy" id="1187855"/>
    <lineage>
        <taxon>Bacteria</taxon>
        <taxon>Bacillati</taxon>
        <taxon>Actinomycetota</taxon>
        <taxon>Actinomycetes</taxon>
        <taxon>Streptosporangiales</taxon>
        <taxon>Streptosporangiaceae</taxon>
        <taxon>Nonomuraea</taxon>
    </lineage>
</organism>
<evidence type="ECO:0000256" key="1">
    <source>
        <dbReference type="SAM" id="Coils"/>
    </source>
</evidence>
<evidence type="ECO:0000313" key="2">
    <source>
        <dbReference type="EMBL" id="MBF8193236.1"/>
    </source>
</evidence>
<dbReference type="EMBL" id="JADOGI010000266">
    <property type="protein sequence ID" value="MBF8193236.1"/>
    <property type="molecule type" value="Genomic_DNA"/>
</dbReference>
<name>A0A931F6K1_9ACTN</name>
<protein>
    <submittedName>
        <fullName evidence="2">Uncharacterized protein</fullName>
    </submittedName>
</protein>
<proteinExistence type="predicted"/>